<dbReference type="InterPro" id="IPR036286">
    <property type="entry name" value="LexA/Signal_pep-like_sf"/>
</dbReference>
<dbReference type="SMART" id="SM00530">
    <property type="entry name" value="HTH_XRE"/>
    <property type="match status" value="1"/>
</dbReference>
<proteinExistence type="predicted"/>
<dbReference type="GO" id="GO:0003677">
    <property type="term" value="F:DNA binding"/>
    <property type="evidence" value="ECO:0007669"/>
    <property type="project" value="InterPro"/>
</dbReference>
<protein>
    <submittedName>
        <fullName evidence="1">XRE family transcriptional regulator</fullName>
    </submittedName>
</protein>
<dbReference type="PROSITE" id="PS50943">
    <property type="entry name" value="HTH_CROC1"/>
    <property type="match status" value="1"/>
</dbReference>
<dbReference type="Proteomes" id="UP000216001">
    <property type="component" value="Unassembled WGS sequence"/>
</dbReference>
<gene>
    <name evidence="1" type="ORF">CHI95_17110</name>
</gene>
<dbReference type="AlphaFoldDB" id="A0A264VPY5"/>
<evidence type="ECO:0000313" key="2">
    <source>
        <dbReference type="Proteomes" id="UP000216001"/>
    </source>
</evidence>
<organism evidence="1 2">
    <name type="scientific">Providencia rettgeri</name>
    <dbReference type="NCBI Taxonomy" id="587"/>
    <lineage>
        <taxon>Bacteria</taxon>
        <taxon>Pseudomonadati</taxon>
        <taxon>Pseudomonadota</taxon>
        <taxon>Gammaproteobacteria</taxon>
        <taxon>Enterobacterales</taxon>
        <taxon>Morganellaceae</taxon>
        <taxon>Providencia</taxon>
    </lineage>
</organism>
<comment type="caution">
    <text evidence="1">The sequence shown here is derived from an EMBL/GenBank/DDBJ whole genome shotgun (WGS) entry which is preliminary data.</text>
</comment>
<accession>A0A264VPY5</accession>
<dbReference type="InterPro" id="IPR010982">
    <property type="entry name" value="Lambda_DNA-bd_dom_sf"/>
</dbReference>
<dbReference type="EMBL" id="NOWC01000022">
    <property type="protein sequence ID" value="OZS73426.1"/>
    <property type="molecule type" value="Genomic_DNA"/>
</dbReference>
<dbReference type="SUPFAM" id="SSF47413">
    <property type="entry name" value="lambda repressor-like DNA-binding domains"/>
    <property type="match status" value="1"/>
</dbReference>
<dbReference type="SUPFAM" id="SSF51306">
    <property type="entry name" value="LexA/Signal peptidase"/>
    <property type="match status" value="1"/>
</dbReference>
<evidence type="ECO:0000313" key="1">
    <source>
        <dbReference type="EMBL" id="OZS73426.1"/>
    </source>
</evidence>
<dbReference type="Pfam" id="PF01381">
    <property type="entry name" value="HTH_3"/>
    <property type="match status" value="1"/>
</dbReference>
<dbReference type="RefSeq" id="WP_094962335.1">
    <property type="nucleotide sequence ID" value="NZ_JAPQLO010000027.1"/>
</dbReference>
<dbReference type="Gene3D" id="2.10.109.10">
    <property type="entry name" value="Umud Fragment, subunit A"/>
    <property type="match status" value="1"/>
</dbReference>
<name>A0A264VPY5_PRORE</name>
<dbReference type="CDD" id="cd00093">
    <property type="entry name" value="HTH_XRE"/>
    <property type="match status" value="1"/>
</dbReference>
<dbReference type="Gene3D" id="1.10.260.40">
    <property type="entry name" value="lambda repressor-like DNA-binding domains"/>
    <property type="match status" value="1"/>
</dbReference>
<sequence>MSINLYNSNENLIFNTHDYKFAFMKTTLSERLQKAMKYRGNMTQGALAEASGVAQPTIWRLVNGKAKGSVKLVDIANALGVNVDWLANGIGEMEGSNNEQKFRLDKSLNISVWDETGETDDFVLSPMGKPLPSYRAYVLSRNTGCAEAPNGSIAIVDTEITPGTGDLVIAQVNNSISVYKFLDGGSHGFLSVDDNRVPLIDLSSALFIGVVVFLVRDFRR</sequence>
<dbReference type="InterPro" id="IPR001387">
    <property type="entry name" value="Cro/C1-type_HTH"/>
</dbReference>
<reference evidence="1 2" key="1">
    <citation type="submission" date="2017-07" db="EMBL/GenBank/DDBJ databases">
        <title>blaIMP-27 on transferable plasmids in Proteus mirabilis and Providencia rettgeri.</title>
        <authorList>
            <person name="Potter R."/>
        </authorList>
    </citation>
    <scope>NUCLEOTIDE SEQUENCE [LARGE SCALE GENOMIC DNA]</scope>
    <source>
        <strain evidence="1 2">PR1</strain>
    </source>
</reference>